<evidence type="ECO:0000313" key="6">
    <source>
        <dbReference type="Proteomes" id="UP000294901"/>
    </source>
</evidence>
<dbReference type="InterPro" id="IPR009057">
    <property type="entry name" value="Homeodomain-like_sf"/>
</dbReference>
<dbReference type="InterPro" id="IPR050204">
    <property type="entry name" value="AraC_XylS_family_regulators"/>
</dbReference>
<dbReference type="AlphaFoldDB" id="A0A4R6JZR6"/>
<accession>A0A4R6JZR6</accession>
<dbReference type="InterPro" id="IPR020449">
    <property type="entry name" value="Tscrpt_reg_AraC-type_HTH"/>
</dbReference>
<evidence type="ECO:0000256" key="2">
    <source>
        <dbReference type="ARBA" id="ARBA00023125"/>
    </source>
</evidence>
<keyword evidence="1" id="KW-0805">Transcription regulation</keyword>
<gene>
    <name evidence="5" type="ORF">C8E87_5001</name>
</gene>
<dbReference type="InterPro" id="IPR018060">
    <property type="entry name" value="HTH_AraC"/>
</dbReference>
<keyword evidence="6" id="KW-1185">Reference proteome</keyword>
<evidence type="ECO:0000256" key="3">
    <source>
        <dbReference type="ARBA" id="ARBA00023163"/>
    </source>
</evidence>
<evidence type="ECO:0000256" key="1">
    <source>
        <dbReference type="ARBA" id="ARBA00023015"/>
    </source>
</evidence>
<dbReference type="InterPro" id="IPR018062">
    <property type="entry name" value="HTH_AraC-typ_CS"/>
</dbReference>
<dbReference type="PANTHER" id="PTHR46796:SF7">
    <property type="entry name" value="ARAC FAMILY TRANSCRIPTIONAL REGULATOR"/>
    <property type="match status" value="1"/>
</dbReference>
<dbReference type="PANTHER" id="PTHR46796">
    <property type="entry name" value="HTH-TYPE TRANSCRIPTIONAL ACTIVATOR RHAS-RELATED"/>
    <property type="match status" value="1"/>
</dbReference>
<name>A0A4R6JZR6_9ACTN</name>
<sequence length="322" mass="34974">MKSGIPYGSSSGRSPLGPGDPIAAAITLLRPRTVVDPGLHTAGPWAVSLDAFPYLKLGGVVQGECWLVLEGSEPVRLRTGDIYLLNKPPRYLLAGSLDAEPRAAQALWDSATGGVARIGPESDEDTYLCSGSFWFDETNAPMLLDILPPLVHVKATDPRIRMLTHLTDLLNSEVQNDAVGRPLVLDHLVQILFVHVLRAHAEQTDRPAGWLGALNDDGIGAALRAMHADVAHRWTLRELAGISRMSRSAFAEAFKGQVGTTPLDYLVQWRMSLARDALRRNTRSITELAFATGYESESAFSTAFRRVAGLSPKQFRDAARSG</sequence>
<dbReference type="GO" id="GO:0043565">
    <property type="term" value="F:sequence-specific DNA binding"/>
    <property type="evidence" value="ECO:0007669"/>
    <property type="project" value="InterPro"/>
</dbReference>
<dbReference type="SMART" id="SM00342">
    <property type="entry name" value="HTH_ARAC"/>
    <property type="match status" value="1"/>
</dbReference>
<keyword evidence="2 5" id="KW-0238">DNA-binding</keyword>
<dbReference type="Pfam" id="PF12852">
    <property type="entry name" value="Cupin_6"/>
    <property type="match status" value="1"/>
</dbReference>
<organism evidence="5 6">
    <name type="scientific">Paractinoplanes brasiliensis</name>
    <dbReference type="NCBI Taxonomy" id="52695"/>
    <lineage>
        <taxon>Bacteria</taxon>
        <taxon>Bacillati</taxon>
        <taxon>Actinomycetota</taxon>
        <taxon>Actinomycetes</taxon>
        <taxon>Micromonosporales</taxon>
        <taxon>Micromonosporaceae</taxon>
        <taxon>Paractinoplanes</taxon>
    </lineage>
</organism>
<dbReference type="PROSITE" id="PS01124">
    <property type="entry name" value="HTH_ARAC_FAMILY_2"/>
    <property type="match status" value="1"/>
</dbReference>
<reference evidence="5 6" key="1">
    <citation type="submission" date="2019-03" db="EMBL/GenBank/DDBJ databases">
        <title>Sequencing the genomes of 1000 actinobacteria strains.</title>
        <authorList>
            <person name="Klenk H.-P."/>
        </authorList>
    </citation>
    <scope>NUCLEOTIDE SEQUENCE [LARGE SCALE GENOMIC DNA]</scope>
    <source>
        <strain evidence="5 6">DSM 43805</strain>
    </source>
</reference>
<dbReference type="Pfam" id="PF12833">
    <property type="entry name" value="HTH_18"/>
    <property type="match status" value="1"/>
</dbReference>
<proteinExistence type="predicted"/>
<dbReference type="Proteomes" id="UP000294901">
    <property type="component" value="Unassembled WGS sequence"/>
</dbReference>
<dbReference type="SUPFAM" id="SSF46689">
    <property type="entry name" value="Homeodomain-like"/>
    <property type="match status" value="2"/>
</dbReference>
<evidence type="ECO:0000259" key="4">
    <source>
        <dbReference type="PROSITE" id="PS01124"/>
    </source>
</evidence>
<dbReference type="InterPro" id="IPR032783">
    <property type="entry name" value="AraC_lig"/>
</dbReference>
<feature type="domain" description="HTH araC/xylS-type" evidence="4">
    <location>
        <begin position="220"/>
        <end position="318"/>
    </location>
</feature>
<dbReference type="Gene3D" id="1.10.10.60">
    <property type="entry name" value="Homeodomain-like"/>
    <property type="match status" value="2"/>
</dbReference>
<dbReference type="RefSeq" id="WP_203720527.1">
    <property type="nucleotide sequence ID" value="NZ_BOMD01000030.1"/>
</dbReference>
<protein>
    <submittedName>
        <fullName evidence="5">AraC-like DNA-binding protein</fullName>
    </submittedName>
</protein>
<dbReference type="GO" id="GO:0003700">
    <property type="term" value="F:DNA-binding transcription factor activity"/>
    <property type="evidence" value="ECO:0007669"/>
    <property type="project" value="InterPro"/>
</dbReference>
<evidence type="ECO:0000313" key="5">
    <source>
        <dbReference type="EMBL" id="TDO41271.1"/>
    </source>
</evidence>
<dbReference type="PROSITE" id="PS00041">
    <property type="entry name" value="HTH_ARAC_FAMILY_1"/>
    <property type="match status" value="1"/>
</dbReference>
<comment type="caution">
    <text evidence="5">The sequence shown here is derived from an EMBL/GenBank/DDBJ whole genome shotgun (WGS) entry which is preliminary data.</text>
</comment>
<keyword evidence="3" id="KW-0804">Transcription</keyword>
<dbReference type="PRINTS" id="PR00032">
    <property type="entry name" value="HTHARAC"/>
</dbReference>
<dbReference type="EMBL" id="SNWR01000001">
    <property type="protein sequence ID" value="TDO41271.1"/>
    <property type="molecule type" value="Genomic_DNA"/>
</dbReference>